<sequence length="155" mass="17389">MRQPQPFFGATCLLHKRTLLLPIVRLETMDVLLREFSRGPHVAATYIKSMTKWNCRLPARARKMQRKLGLRTSSFSDIVCKDGVFSVAGLPASTHPGHYTLLFIEDDRVCLAHTWSLSSTVPFLVSSRSMLVACNRQMLAHTTLKLCLVSTSALN</sequence>
<dbReference type="AlphaFoldDB" id="A0A9P4Q6E1"/>
<dbReference type="Proteomes" id="UP000799441">
    <property type="component" value="Unassembled WGS sequence"/>
</dbReference>
<comment type="caution">
    <text evidence="1">The sequence shown here is derived from an EMBL/GenBank/DDBJ whole genome shotgun (WGS) entry which is preliminary data.</text>
</comment>
<proteinExistence type="predicted"/>
<accession>A0A9P4Q6E1</accession>
<evidence type="ECO:0000313" key="2">
    <source>
        <dbReference type="Proteomes" id="UP000799441"/>
    </source>
</evidence>
<keyword evidence="2" id="KW-1185">Reference proteome</keyword>
<protein>
    <submittedName>
        <fullName evidence="1">Uncharacterized protein</fullName>
    </submittedName>
</protein>
<name>A0A9P4Q6E1_9PEZI</name>
<gene>
    <name evidence="1" type="ORF">K431DRAFT_113848</name>
</gene>
<reference evidence="1" key="1">
    <citation type="journal article" date="2020" name="Stud. Mycol.">
        <title>101 Dothideomycetes genomes: a test case for predicting lifestyles and emergence of pathogens.</title>
        <authorList>
            <person name="Haridas S."/>
            <person name="Albert R."/>
            <person name="Binder M."/>
            <person name="Bloem J."/>
            <person name="Labutti K."/>
            <person name="Salamov A."/>
            <person name="Andreopoulos B."/>
            <person name="Baker S."/>
            <person name="Barry K."/>
            <person name="Bills G."/>
            <person name="Bluhm B."/>
            <person name="Cannon C."/>
            <person name="Castanera R."/>
            <person name="Culley D."/>
            <person name="Daum C."/>
            <person name="Ezra D."/>
            <person name="Gonzalez J."/>
            <person name="Henrissat B."/>
            <person name="Kuo A."/>
            <person name="Liang C."/>
            <person name="Lipzen A."/>
            <person name="Lutzoni F."/>
            <person name="Magnuson J."/>
            <person name="Mondo S."/>
            <person name="Nolan M."/>
            <person name="Ohm R."/>
            <person name="Pangilinan J."/>
            <person name="Park H.-J."/>
            <person name="Ramirez L."/>
            <person name="Alfaro M."/>
            <person name="Sun H."/>
            <person name="Tritt A."/>
            <person name="Yoshinaga Y."/>
            <person name="Zwiers L.-H."/>
            <person name="Turgeon B."/>
            <person name="Goodwin S."/>
            <person name="Spatafora J."/>
            <person name="Crous P."/>
            <person name="Grigoriev I."/>
        </authorList>
    </citation>
    <scope>NUCLEOTIDE SEQUENCE</scope>
    <source>
        <strain evidence="1">CBS 116435</strain>
    </source>
</reference>
<organism evidence="1 2">
    <name type="scientific">Polychaeton citri CBS 116435</name>
    <dbReference type="NCBI Taxonomy" id="1314669"/>
    <lineage>
        <taxon>Eukaryota</taxon>
        <taxon>Fungi</taxon>
        <taxon>Dikarya</taxon>
        <taxon>Ascomycota</taxon>
        <taxon>Pezizomycotina</taxon>
        <taxon>Dothideomycetes</taxon>
        <taxon>Dothideomycetidae</taxon>
        <taxon>Capnodiales</taxon>
        <taxon>Capnodiaceae</taxon>
        <taxon>Polychaeton</taxon>
    </lineage>
</organism>
<evidence type="ECO:0000313" key="1">
    <source>
        <dbReference type="EMBL" id="KAF2719271.1"/>
    </source>
</evidence>
<dbReference type="EMBL" id="MU003813">
    <property type="protein sequence ID" value="KAF2719271.1"/>
    <property type="molecule type" value="Genomic_DNA"/>
</dbReference>